<organism evidence="2">
    <name type="scientific">Cacopsylla melanoneura</name>
    <dbReference type="NCBI Taxonomy" id="428564"/>
    <lineage>
        <taxon>Eukaryota</taxon>
        <taxon>Metazoa</taxon>
        <taxon>Ecdysozoa</taxon>
        <taxon>Arthropoda</taxon>
        <taxon>Hexapoda</taxon>
        <taxon>Insecta</taxon>
        <taxon>Pterygota</taxon>
        <taxon>Neoptera</taxon>
        <taxon>Paraneoptera</taxon>
        <taxon>Hemiptera</taxon>
        <taxon>Sternorrhyncha</taxon>
        <taxon>Psylloidea</taxon>
        <taxon>Psyllidae</taxon>
        <taxon>Psyllinae</taxon>
        <taxon>Cacopsylla</taxon>
    </lineage>
</organism>
<accession>A0A8D9BTY9</accession>
<sequence>MAKTATDKTKPNVGRPKKTMLKAKVAKGATGKVKKAIKTAQNTSDVLDTSLSPVVIKKSKQTLQNDSVEATKPTGRLSRSAKTDNAPQQLTKSVEQVLDIREIKKQAQKIIQEKQNKALGAKLRVSPRKKENINTPLSSHATQNRRNKDNARLIETISDGPTISLLSQNKLIQKNLPKPLRHVQKQLLKETKSKKMAKKSALLKKNDVKNQRIIQKLTKVLLKNKVLTKAQLNGLVQNKSDFKAIAALVGLLKAKRKSTTDDKKNKWRVCSKEEEEEEENEDEEEEHHASPPALSPPKDDEEDSYNEYSDEHHPPPHLTPAIQGGGGGGPETSVFNFTEDEDPPPPLHFGYSSASKSDTTGGSSSTSKKKSKKHKKESKSKKGKSGKSSRSWKKKKDKDHNREEESPPPSYGGEVDEEEAEEEDEVPLISRTRKDTVDTMETPQYQSQEPVVTATPSRGASRKKKDKKKSTPAAVTEYDFVDEEEEQEQRGEEEEEEREEEEEEEGEEKEEVVEEKDEEENGDEKEKGEEEEEKTNGARQKNRQR</sequence>
<feature type="compositionally biased region" description="Polar residues" evidence="1">
    <location>
        <begin position="439"/>
        <end position="458"/>
    </location>
</feature>
<feature type="compositionally biased region" description="Basic residues" evidence="1">
    <location>
        <begin position="367"/>
        <end position="397"/>
    </location>
</feature>
<dbReference type="AlphaFoldDB" id="A0A8D9BTY9"/>
<feature type="region of interest" description="Disordered" evidence="1">
    <location>
        <begin position="255"/>
        <end position="545"/>
    </location>
</feature>
<feature type="compositionally biased region" description="Basic and acidic residues" evidence="1">
    <location>
        <begin position="1"/>
        <end position="10"/>
    </location>
</feature>
<feature type="compositionally biased region" description="Basic residues" evidence="1">
    <location>
        <begin position="15"/>
        <end position="25"/>
    </location>
</feature>
<feature type="compositionally biased region" description="Acidic residues" evidence="1">
    <location>
        <begin position="273"/>
        <end position="285"/>
    </location>
</feature>
<feature type="compositionally biased region" description="Acidic residues" evidence="1">
    <location>
        <begin position="479"/>
        <end position="533"/>
    </location>
</feature>
<evidence type="ECO:0000256" key="1">
    <source>
        <dbReference type="SAM" id="MobiDB-lite"/>
    </source>
</evidence>
<feature type="region of interest" description="Disordered" evidence="1">
    <location>
        <begin position="1"/>
        <end position="26"/>
    </location>
</feature>
<feature type="compositionally biased region" description="Low complexity" evidence="1">
    <location>
        <begin position="352"/>
        <end position="366"/>
    </location>
</feature>
<feature type="region of interest" description="Disordered" evidence="1">
    <location>
        <begin position="62"/>
        <end position="88"/>
    </location>
</feature>
<feature type="compositionally biased region" description="Acidic residues" evidence="1">
    <location>
        <begin position="414"/>
        <end position="426"/>
    </location>
</feature>
<protein>
    <submittedName>
        <fullName evidence="2">Uncharacterized protein</fullName>
    </submittedName>
</protein>
<proteinExistence type="predicted"/>
<feature type="compositionally biased region" description="Basic residues" evidence="1">
    <location>
        <begin position="460"/>
        <end position="470"/>
    </location>
</feature>
<dbReference type="EMBL" id="HBUF01675994">
    <property type="protein sequence ID" value="CAG6791388.1"/>
    <property type="molecule type" value="Transcribed_RNA"/>
</dbReference>
<name>A0A8D9BTY9_9HEMI</name>
<reference evidence="2" key="1">
    <citation type="submission" date="2021-05" db="EMBL/GenBank/DDBJ databases">
        <authorList>
            <person name="Alioto T."/>
            <person name="Alioto T."/>
            <person name="Gomez Garrido J."/>
        </authorList>
    </citation>
    <scope>NUCLEOTIDE SEQUENCE</scope>
</reference>
<evidence type="ECO:0000313" key="2">
    <source>
        <dbReference type="EMBL" id="CAG6791388.1"/>
    </source>
</evidence>